<dbReference type="RefSeq" id="WP_048690879.1">
    <property type="nucleotide sequence ID" value="NZ_KQ130485.1"/>
</dbReference>
<dbReference type="OrthoDB" id="6118114at2"/>
<proteinExistence type="predicted"/>
<evidence type="ECO:0000313" key="3">
    <source>
        <dbReference type="Proteomes" id="UP000037600"/>
    </source>
</evidence>
<name>A0A0J8GXW9_9ALTE</name>
<feature type="transmembrane region" description="Helical" evidence="1">
    <location>
        <begin position="49"/>
        <end position="67"/>
    </location>
</feature>
<evidence type="ECO:0000256" key="1">
    <source>
        <dbReference type="SAM" id="Phobius"/>
    </source>
</evidence>
<accession>A0A0J8GXW9</accession>
<dbReference type="AlphaFoldDB" id="A0A0J8GXW9"/>
<dbReference type="EMBL" id="LAZL01000007">
    <property type="protein sequence ID" value="KMT66074.1"/>
    <property type="molecule type" value="Genomic_DNA"/>
</dbReference>
<organism evidence="2 3">
    <name type="scientific">Catenovulum maritimum</name>
    <dbReference type="NCBI Taxonomy" id="1513271"/>
    <lineage>
        <taxon>Bacteria</taxon>
        <taxon>Pseudomonadati</taxon>
        <taxon>Pseudomonadota</taxon>
        <taxon>Gammaproteobacteria</taxon>
        <taxon>Alteromonadales</taxon>
        <taxon>Alteromonadaceae</taxon>
        <taxon>Catenovulum</taxon>
    </lineage>
</organism>
<dbReference type="InterPro" id="IPR021438">
    <property type="entry name" value="DUF3087"/>
</dbReference>
<protein>
    <recommendedName>
        <fullName evidence="4">DUF3087 domain-containing protein</fullName>
    </recommendedName>
</protein>
<feature type="transmembrane region" description="Helical" evidence="1">
    <location>
        <begin position="15"/>
        <end position="37"/>
    </location>
</feature>
<reference evidence="2 3" key="1">
    <citation type="submission" date="2015-04" db="EMBL/GenBank/DDBJ databases">
        <title>Draft Genome Sequence of the Novel Agar-Digesting Marine Bacterium Q1.</title>
        <authorList>
            <person name="Li Y."/>
            <person name="Li D."/>
            <person name="Chen G."/>
            <person name="Du Z."/>
        </authorList>
    </citation>
    <scope>NUCLEOTIDE SEQUENCE [LARGE SCALE GENOMIC DNA]</scope>
    <source>
        <strain evidence="2 3">Q1</strain>
    </source>
</reference>
<gene>
    <name evidence="2" type="ORF">XM47_06420</name>
</gene>
<evidence type="ECO:0000313" key="2">
    <source>
        <dbReference type="EMBL" id="KMT66074.1"/>
    </source>
</evidence>
<dbReference type="STRING" id="1513271.XM47_06420"/>
<keyword evidence="1" id="KW-1133">Transmembrane helix</keyword>
<dbReference type="Proteomes" id="UP000037600">
    <property type="component" value="Unassembled WGS sequence"/>
</dbReference>
<dbReference type="Pfam" id="PF11286">
    <property type="entry name" value="DUF3087"/>
    <property type="match status" value="1"/>
</dbReference>
<keyword evidence="1" id="KW-0472">Membrane</keyword>
<dbReference type="PATRIC" id="fig|1513271.3.peg.1317"/>
<keyword evidence="3" id="KW-1185">Reference proteome</keyword>
<comment type="caution">
    <text evidence="2">The sequence shown here is derived from an EMBL/GenBank/DDBJ whole genome shotgun (WGS) entry which is preliminary data.</text>
</comment>
<evidence type="ECO:0008006" key="4">
    <source>
        <dbReference type="Google" id="ProtNLM"/>
    </source>
</evidence>
<keyword evidence="1" id="KW-0812">Transmembrane</keyword>
<sequence>MQLQKIDKARYRKHLNIVIVTSILTLAISSLAIAQGLIHLYPDESGSHFHWNLLGVVAGCLIVGLTLSRVKLHDFMREVYYVWQLKQVLNQIQRKLAKVKKAVEQDDVNAMIVLNYYYQACRHLWQLDDNTITLDDLGVWQTTLDSKAEALNLNLKMEDFDLALLQQY</sequence>